<dbReference type="RefSeq" id="XP_001318688.1">
    <property type="nucleotide sequence ID" value="XM_001318653.1"/>
</dbReference>
<evidence type="ECO:0008006" key="3">
    <source>
        <dbReference type="Google" id="ProtNLM"/>
    </source>
</evidence>
<dbReference type="VEuPathDB" id="TrichDB:TVAG_149510"/>
<protein>
    <recommendedName>
        <fullName evidence="3">Cyclin, N-terminal domain containing protein</fullName>
    </recommendedName>
</protein>
<dbReference type="GO" id="GO:0016592">
    <property type="term" value="C:mediator complex"/>
    <property type="evidence" value="ECO:0000318"/>
    <property type="project" value="GO_Central"/>
</dbReference>
<dbReference type="Proteomes" id="UP000001542">
    <property type="component" value="Unassembled WGS sequence"/>
</dbReference>
<name>A2ELL8_TRIV3</name>
<reference evidence="1" key="1">
    <citation type="submission" date="2006-10" db="EMBL/GenBank/DDBJ databases">
        <authorList>
            <person name="Amadeo P."/>
            <person name="Zhao Q."/>
            <person name="Wortman J."/>
            <person name="Fraser-Liggett C."/>
            <person name="Carlton J."/>
        </authorList>
    </citation>
    <scope>NUCLEOTIDE SEQUENCE</scope>
    <source>
        <strain evidence="1">G3</strain>
    </source>
</reference>
<dbReference type="GO" id="GO:0016538">
    <property type="term" value="F:cyclin-dependent protein serine/threonine kinase regulator activity"/>
    <property type="evidence" value="ECO:0000318"/>
    <property type="project" value="GO_Central"/>
</dbReference>
<dbReference type="GO" id="GO:0045944">
    <property type="term" value="P:positive regulation of transcription by RNA polymerase II"/>
    <property type="evidence" value="ECO:0000318"/>
    <property type="project" value="GO_Central"/>
</dbReference>
<dbReference type="EMBL" id="DS113423">
    <property type="protein sequence ID" value="EAY06465.1"/>
    <property type="molecule type" value="Genomic_DNA"/>
</dbReference>
<evidence type="ECO:0000313" key="2">
    <source>
        <dbReference type="Proteomes" id="UP000001542"/>
    </source>
</evidence>
<organism evidence="1 2">
    <name type="scientific">Trichomonas vaginalis (strain ATCC PRA-98 / G3)</name>
    <dbReference type="NCBI Taxonomy" id="412133"/>
    <lineage>
        <taxon>Eukaryota</taxon>
        <taxon>Metamonada</taxon>
        <taxon>Parabasalia</taxon>
        <taxon>Trichomonadida</taxon>
        <taxon>Trichomonadidae</taxon>
        <taxon>Trichomonas</taxon>
    </lineage>
</organism>
<dbReference type="InterPro" id="IPR036915">
    <property type="entry name" value="Cyclin-like_sf"/>
</dbReference>
<dbReference type="KEGG" id="tva:4764341"/>
<proteinExistence type="predicted"/>
<reference evidence="1" key="2">
    <citation type="journal article" date="2007" name="Science">
        <title>Draft genome sequence of the sexually transmitted pathogen Trichomonas vaginalis.</title>
        <authorList>
            <person name="Carlton J.M."/>
            <person name="Hirt R.P."/>
            <person name="Silva J.C."/>
            <person name="Delcher A.L."/>
            <person name="Schatz M."/>
            <person name="Zhao Q."/>
            <person name="Wortman J.R."/>
            <person name="Bidwell S.L."/>
            <person name="Alsmark U.C.M."/>
            <person name="Besteiro S."/>
            <person name="Sicheritz-Ponten T."/>
            <person name="Noel C.J."/>
            <person name="Dacks J.B."/>
            <person name="Foster P.G."/>
            <person name="Simillion C."/>
            <person name="Van de Peer Y."/>
            <person name="Miranda-Saavedra D."/>
            <person name="Barton G.J."/>
            <person name="Westrop G.D."/>
            <person name="Mueller S."/>
            <person name="Dessi D."/>
            <person name="Fiori P.L."/>
            <person name="Ren Q."/>
            <person name="Paulsen I."/>
            <person name="Zhang H."/>
            <person name="Bastida-Corcuera F.D."/>
            <person name="Simoes-Barbosa A."/>
            <person name="Brown M.T."/>
            <person name="Hayes R.D."/>
            <person name="Mukherjee M."/>
            <person name="Okumura C.Y."/>
            <person name="Schneider R."/>
            <person name="Smith A.J."/>
            <person name="Vanacova S."/>
            <person name="Villalvazo M."/>
            <person name="Haas B.J."/>
            <person name="Pertea M."/>
            <person name="Feldblyum T.V."/>
            <person name="Utterback T.R."/>
            <person name="Shu C.L."/>
            <person name="Osoegawa K."/>
            <person name="de Jong P.J."/>
            <person name="Hrdy I."/>
            <person name="Horvathova L."/>
            <person name="Zubacova Z."/>
            <person name="Dolezal P."/>
            <person name="Malik S.B."/>
            <person name="Logsdon J.M. Jr."/>
            <person name="Henze K."/>
            <person name="Gupta A."/>
            <person name="Wang C.C."/>
            <person name="Dunne R.L."/>
            <person name="Upcroft J.A."/>
            <person name="Upcroft P."/>
            <person name="White O."/>
            <person name="Salzberg S.L."/>
            <person name="Tang P."/>
            <person name="Chiu C.-H."/>
            <person name="Lee Y.-S."/>
            <person name="Embley T.M."/>
            <person name="Coombs G.H."/>
            <person name="Mottram J.C."/>
            <person name="Tachezy J."/>
            <person name="Fraser-Liggett C.M."/>
            <person name="Johnson P.J."/>
        </authorList>
    </citation>
    <scope>NUCLEOTIDE SEQUENCE [LARGE SCALE GENOMIC DNA]</scope>
    <source>
        <strain evidence="1">G3</strain>
    </source>
</reference>
<accession>A2ELL8</accession>
<keyword evidence="2" id="KW-1185">Reference proteome</keyword>
<sequence>MNFQYPQTNLVKDLSITGSHEEFWTFSQVSQWGTHWRYSSLEQDKDHLQPVLNTVMKARTLGNKHQCKPRLIHYAQLLIWRFYNKEKLSDYHPNLILPLAFDCAAQILEVESPKQLIAQDLAASGQIENKNKSSEFGLHFALVTSLDYNIRIHHPLDYICQFINANFTQDEMRLAEIIISDSFLIPCCLVHRPAAIAEGAAIMAAGMLDRPDSVIPRTSKALSFIQDMKCFYKQKQKH</sequence>
<dbReference type="GO" id="GO:0005634">
    <property type="term" value="C:nucleus"/>
    <property type="evidence" value="ECO:0000318"/>
    <property type="project" value="GO_Central"/>
</dbReference>
<dbReference type="OrthoDB" id="10261026at2759"/>
<evidence type="ECO:0000313" key="1">
    <source>
        <dbReference type="EMBL" id="EAY06465.1"/>
    </source>
</evidence>
<dbReference type="InParanoid" id="A2ELL8"/>
<dbReference type="Gene3D" id="1.10.472.10">
    <property type="entry name" value="Cyclin-like"/>
    <property type="match status" value="2"/>
</dbReference>
<dbReference type="SUPFAM" id="SSF47954">
    <property type="entry name" value="Cyclin-like"/>
    <property type="match status" value="1"/>
</dbReference>
<gene>
    <name evidence="1" type="ORF">TVAG_149510</name>
</gene>
<dbReference type="AlphaFoldDB" id="A2ELL8"/>
<dbReference type="SMR" id="A2ELL8"/>
<dbReference type="VEuPathDB" id="TrichDB:TVAGG3_0163110"/>